<dbReference type="InterPro" id="IPR024431">
    <property type="entry name" value="InsA_HTH_dom"/>
</dbReference>
<accession>A0A250B8C9</accession>
<dbReference type="EMBL" id="CP014136">
    <property type="protein sequence ID" value="ATA22409.1"/>
    <property type="molecule type" value="Genomic_DNA"/>
</dbReference>
<dbReference type="PANTHER" id="PTHR47923:SF1">
    <property type="entry name" value="INSERTION ELEMENT IS1 1 PROTEIN INSA-RELATED"/>
    <property type="match status" value="1"/>
</dbReference>
<sequence>MSDLSVFGALNAVKLLELEYAYEAPKSDTKEKIVDMALNGSDIRDTVQTLKVGIIMVIQTLKNSNRYR</sequence>
<dbReference type="InterPro" id="IPR051252">
    <property type="entry name" value="IS1_transposase_InsA"/>
</dbReference>
<feature type="domain" description="Insertion element IS1 protein InsA helix-turn-helix" evidence="1">
    <location>
        <begin position="20"/>
        <end position="64"/>
    </location>
</feature>
<protein>
    <recommendedName>
        <fullName evidence="1">Insertion element IS1 protein InsA helix-turn-helix domain-containing protein</fullName>
    </recommendedName>
</protein>
<organism evidence="2 3">
    <name type="scientific">Gibbsiella quercinecans</name>
    <dbReference type="NCBI Taxonomy" id="929813"/>
    <lineage>
        <taxon>Bacteria</taxon>
        <taxon>Pseudomonadati</taxon>
        <taxon>Pseudomonadota</taxon>
        <taxon>Gammaproteobacteria</taxon>
        <taxon>Enterobacterales</taxon>
        <taxon>Yersiniaceae</taxon>
        <taxon>Gibbsiella</taxon>
    </lineage>
</organism>
<dbReference type="Proteomes" id="UP000217182">
    <property type="component" value="Chromosome"/>
</dbReference>
<evidence type="ECO:0000313" key="3">
    <source>
        <dbReference type="Proteomes" id="UP000217182"/>
    </source>
</evidence>
<dbReference type="AlphaFoldDB" id="A0A250B8C9"/>
<dbReference type="Pfam" id="PF12759">
    <property type="entry name" value="HTH_Tnp_IS1"/>
    <property type="match status" value="1"/>
</dbReference>
<proteinExistence type="predicted"/>
<dbReference type="PANTHER" id="PTHR47923">
    <property type="entry name" value="INSERTION ELEMENT IS1 1 PROTEIN INSA-RELATED"/>
    <property type="match status" value="1"/>
</dbReference>
<gene>
    <name evidence="2" type="ORF">AWC35_09665</name>
</gene>
<name>A0A250B8C9_9GAMM</name>
<evidence type="ECO:0000313" key="2">
    <source>
        <dbReference type="EMBL" id="ATA22409.1"/>
    </source>
</evidence>
<reference evidence="2 3" key="1">
    <citation type="submission" date="2016-01" db="EMBL/GenBank/DDBJ databases">
        <authorList>
            <person name="Oliw E.H."/>
        </authorList>
    </citation>
    <scope>NUCLEOTIDE SEQUENCE [LARGE SCALE GENOMIC DNA]</scope>
    <source>
        <strain evidence="2 3">FRB97</strain>
    </source>
</reference>
<dbReference type="GO" id="GO:0006313">
    <property type="term" value="P:DNA transposition"/>
    <property type="evidence" value="ECO:0007669"/>
    <property type="project" value="TreeGrafter"/>
</dbReference>
<dbReference type="RefSeq" id="WP_165907119.1">
    <property type="nucleotide sequence ID" value="NZ_CP014136.1"/>
</dbReference>
<keyword evidence="3" id="KW-1185">Reference proteome</keyword>
<dbReference type="KEGG" id="gqu:AWC35_09665"/>
<evidence type="ECO:0000259" key="1">
    <source>
        <dbReference type="Pfam" id="PF12759"/>
    </source>
</evidence>